<organism evidence="2 3">
    <name type="scientific">Clonostachys byssicola</name>
    <dbReference type="NCBI Taxonomy" id="160290"/>
    <lineage>
        <taxon>Eukaryota</taxon>
        <taxon>Fungi</taxon>
        <taxon>Dikarya</taxon>
        <taxon>Ascomycota</taxon>
        <taxon>Pezizomycotina</taxon>
        <taxon>Sordariomycetes</taxon>
        <taxon>Hypocreomycetidae</taxon>
        <taxon>Hypocreales</taxon>
        <taxon>Bionectriaceae</taxon>
        <taxon>Clonostachys</taxon>
    </lineage>
</organism>
<evidence type="ECO:0000313" key="3">
    <source>
        <dbReference type="Proteomes" id="UP000754883"/>
    </source>
</evidence>
<reference evidence="2" key="1">
    <citation type="submission" date="2021-10" db="EMBL/GenBank/DDBJ databases">
        <authorList>
            <person name="Piombo E."/>
        </authorList>
    </citation>
    <scope>NUCLEOTIDE SEQUENCE</scope>
</reference>
<comment type="caution">
    <text evidence="2">The sequence shown here is derived from an EMBL/GenBank/DDBJ whole genome shotgun (WGS) entry which is preliminary data.</text>
</comment>
<dbReference type="AlphaFoldDB" id="A0A9N9XX01"/>
<evidence type="ECO:0000313" key="2">
    <source>
        <dbReference type="EMBL" id="CAG9977705.1"/>
    </source>
</evidence>
<dbReference type="EMBL" id="CABFNO020001298">
    <property type="protein sequence ID" value="CAG9977705.1"/>
    <property type="molecule type" value="Genomic_DNA"/>
</dbReference>
<gene>
    <name evidence="2" type="ORF">CBYS24578_00008829</name>
</gene>
<dbReference type="Proteomes" id="UP000754883">
    <property type="component" value="Unassembled WGS sequence"/>
</dbReference>
<keyword evidence="3" id="KW-1185">Reference proteome</keyword>
<feature type="region of interest" description="Disordered" evidence="1">
    <location>
        <begin position="1"/>
        <end position="40"/>
    </location>
</feature>
<accession>A0A9N9XX01</accession>
<name>A0A9N9XX01_9HYPO</name>
<evidence type="ECO:0000256" key="1">
    <source>
        <dbReference type="SAM" id="MobiDB-lite"/>
    </source>
</evidence>
<dbReference type="OrthoDB" id="5141931at2759"/>
<sequence length="443" mass="51264">MPTNTQMAPFGGDARRRSQARPPVLSDASKSRATRAKTPRDTLKRYLALSRHDLTITHRQQHPIPITSKQALRTIRNRYLDYERVYQRQIGDGRPPERWITCGATGKCGRCMFYDRVIMYNLKPYADWREEIFIDLMVKTLRQVERHAGGNIVRGKAVTWDDVNSFVQSPPIRGAFWEFHKACRVSVDQVSPAAMTAKLVGLLPTVVRIVRAPVIGEVKVDRITKVKKEKYAPGWYLGDLAYLRSGGRQWGAREKKPTPTEEVKTWDVHQCFKHPYAGRPKTWVLEDYLLQFCVVAESWRRYGLQRGCRWRFGGSAGAADLICAVLLNWWCMTEFDVFKRQRHSRLSINLVWEEWMTRYPRFLQGNDGMEAPRGGRRSEKVLQGVGRAVMLGFSGTPQNYVRRPALAVVVSPRDPNYVRKPKKLARRRPSKYDNPARYQSFFM</sequence>
<protein>
    <submittedName>
        <fullName evidence="2">Uncharacterized protein</fullName>
    </submittedName>
</protein>
<proteinExistence type="predicted"/>